<organism evidence="1 2">
    <name type="scientific">Hyaloscypha hepaticicola</name>
    <dbReference type="NCBI Taxonomy" id="2082293"/>
    <lineage>
        <taxon>Eukaryota</taxon>
        <taxon>Fungi</taxon>
        <taxon>Dikarya</taxon>
        <taxon>Ascomycota</taxon>
        <taxon>Pezizomycotina</taxon>
        <taxon>Leotiomycetes</taxon>
        <taxon>Helotiales</taxon>
        <taxon>Hyaloscyphaceae</taxon>
        <taxon>Hyaloscypha</taxon>
    </lineage>
</organism>
<protein>
    <submittedName>
        <fullName evidence="1">Uncharacterized protein</fullName>
    </submittedName>
</protein>
<sequence length="123" mass="13508">MGELATLPSYALGLEDFGVVGGSYLLVLVSGFCWATGKIASDERCLHGAVGVSTQTFQVWQSQKLSLPVTFDIGDRIRAQWHGDMAVAELEELRRNLMVAVEMRRQHTTSSIIAGQVQEKALR</sequence>
<accession>A0A2J6QHN4</accession>
<dbReference type="EMBL" id="KZ613469">
    <property type="protein sequence ID" value="PMD25758.1"/>
    <property type="molecule type" value="Genomic_DNA"/>
</dbReference>
<proteinExistence type="predicted"/>
<dbReference type="AlphaFoldDB" id="A0A2J6QHN4"/>
<reference evidence="1 2" key="1">
    <citation type="submission" date="2016-05" db="EMBL/GenBank/DDBJ databases">
        <title>A degradative enzymes factory behind the ericoid mycorrhizal symbiosis.</title>
        <authorList>
            <consortium name="DOE Joint Genome Institute"/>
            <person name="Martino E."/>
            <person name="Morin E."/>
            <person name="Grelet G."/>
            <person name="Kuo A."/>
            <person name="Kohler A."/>
            <person name="Daghino S."/>
            <person name="Barry K."/>
            <person name="Choi C."/>
            <person name="Cichocki N."/>
            <person name="Clum A."/>
            <person name="Copeland A."/>
            <person name="Hainaut M."/>
            <person name="Haridas S."/>
            <person name="Labutti K."/>
            <person name="Lindquist E."/>
            <person name="Lipzen A."/>
            <person name="Khouja H.-R."/>
            <person name="Murat C."/>
            <person name="Ohm R."/>
            <person name="Olson A."/>
            <person name="Spatafora J."/>
            <person name="Veneault-Fourrey C."/>
            <person name="Henrissat B."/>
            <person name="Grigoriev I."/>
            <person name="Martin F."/>
            <person name="Perotto S."/>
        </authorList>
    </citation>
    <scope>NUCLEOTIDE SEQUENCE [LARGE SCALE GENOMIC DNA]</scope>
    <source>
        <strain evidence="1 2">UAMH 7357</strain>
    </source>
</reference>
<dbReference type="Proteomes" id="UP000235672">
    <property type="component" value="Unassembled WGS sequence"/>
</dbReference>
<evidence type="ECO:0000313" key="2">
    <source>
        <dbReference type="Proteomes" id="UP000235672"/>
    </source>
</evidence>
<evidence type="ECO:0000313" key="1">
    <source>
        <dbReference type="EMBL" id="PMD25758.1"/>
    </source>
</evidence>
<name>A0A2J6QHN4_9HELO</name>
<gene>
    <name evidence="1" type="ORF">NA56DRAFT_744780</name>
</gene>
<keyword evidence="2" id="KW-1185">Reference proteome</keyword>